<dbReference type="InterPro" id="IPR002036">
    <property type="entry name" value="YbeY"/>
</dbReference>
<dbReference type="HAMAP" id="MF_00009">
    <property type="entry name" value="Endoribonucl_YbeY"/>
    <property type="match status" value="1"/>
</dbReference>
<dbReference type="SUPFAM" id="SSF55486">
    <property type="entry name" value="Metalloproteases ('zincins'), catalytic domain"/>
    <property type="match status" value="1"/>
</dbReference>
<feature type="binding site" evidence="7">
    <location>
        <position position="172"/>
    </location>
    <ligand>
        <name>Zn(2+)</name>
        <dbReference type="ChEBI" id="CHEBI:29105"/>
        <note>catalytic</note>
    </ligand>
</feature>
<comment type="similarity">
    <text evidence="1 7">Belongs to the endoribonuclease YbeY family.</text>
</comment>
<keyword evidence="2 7" id="KW-0540">Nuclease</keyword>
<dbReference type="EMBL" id="CP037423">
    <property type="protein sequence ID" value="QDV44159.1"/>
    <property type="molecule type" value="Genomic_DNA"/>
</dbReference>
<comment type="cofactor">
    <cofactor evidence="7">
        <name>Zn(2+)</name>
        <dbReference type="ChEBI" id="CHEBI:29105"/>
    </cofactor>
    <text evidence="7">Binds 1 zinc ion.</text>
</comment>
<dbReference type="PANTHER" id="PTHR46986:SF1">
    <property type="entry name" value="ENDORIBONUCLEASE YBEY, CHLOROPLASTIC"/>
    <property type="match status" value="1"/>
</dbReference>
<feature type="compositionally biased region" description="Polar residues" evidence="8">
    <location>
        <begin position="1"/>
        <end position="17"/>
    </location>
</feature>
<dbReference type="InterPro" id="IPR023091">
    <property type="entry name" value="MetalPrtase_cat_dom_sf_prd"/>
</dbReference>
<comment type="subcellular location">
    <subcellularLocation>
        <location evidence="7">Cytoplasm</location>
    </subcellularLocation>
</comment>
<evidence type="ECO:0000313" key="10">
    <source>
        <dbReference type="Proteomes" id="UP000319004"/>
    </source>
</evidence>
<proteinExistence type="inferred from homology"/>
<dbReference type="NCBIfam" id="TIGR00043">
    <property type="entry name" value="rRNA maturation RNase YbeY"/>
    <property type="match status" value="1"/>
</dbReference>
<name>A0A518HTH3_9BACT</name>
<evidence type="ECO:0000313" key="9">
    <source>
        <dbReference type="EMBL" id="QDV44159.1"/>
    </source>
</evidence>
<evidence type="ECO:0000256" key="1">
    <source>
        <dbReference type="ARBA" id="ARBA00010875"/>
    </source>
</evidence>
<keyword evidence="5 7" id="KW-0378">Hydrolase</keyword>
<dbReference type="Pfam" id="PF02130">
    <property type="entry name" value="YbeY"/>
    <property type="match status" value="1"/>
</dbReference>
<accession>A0A518HTH3</accession>
<dbReference type="GO" id="GO:0008270">
    <property type="term" value="F:zinc ion binding"/>
    <property type="evidence" value="ECO:0007669"/>
    <property type="project" value="UniProtKB-UniRule"/>
</dbReference>
<evidence type="ECO:0000256" key="6">
    <source>
        <dbReference type="ARBA" id="ARBA00022833"/>
    </source>
</evidence>
<keyword evidence="7" id="KW-0698">rRNA processing</keyword>
<feature type="binding site" evidence="7">
    <location>
        <position position="178"/>
    </location>
    <ligand>
        <name>Zn(2+)</name>
        <dbReference type="ChEBI" id="CHEBI:29105"/>
        <note>catalytic</note>
    </ligand>
</feature>
<keyword evidence="7" id="KW-0963">Cytoplasm</keyword>
<evidence type="ECO:0000256" key="4">
    <source>
        <dbReference type="ARBA" id="ARBA00022759"/>
    </source>
</evidence>
<dbReference type="Gene3D" id="3.40.390.30">
    <property type="entry name" value="Metalloproteases ('zincins'), catalytic domain"/>
    <property type="match status" value="1"/>
</dbReference>
<dbReference type="EC" id="3.1.-.-" evidence="7"/>
<evidence type="ECO:0000256" key="3">
    <source>
        <dbReference type="ARBA" id="ARBA00022723"/>
    </source>
</evidence>
<dbReference type="PANTHER" id="PTHR46986">
    <property type="entry name" value="ENDORIBONUCLEASE YBEY, CHLOROPLASTIC"/>
    <property type="match status" value="1"/>
</dbReference>
<dbReference type="RefSeq" id="WP_145388545.1">
    <property type="nucleotide sequence ID" value="NZ_CP037423.1"/>
</dbReference>
<reference evidence="9 10" key="1">
    <citation type="submission" date="2019-03" db="EMBL/GenBank/DDBJ databases">
        <title>Deep-cultivation of Planctomycetes and their phenomic and genomic characterization uncovers novel biology.</title>
        <authorList>
            <person name="Wiegand S."/>
            <person name="Jogler M."/>
            <person name="Boedeker C."/>
            <person name="Pinto D."/>
            <person name="Vollmers J."/>
            <person name="Rivas-Marin E."/>
            <person name="Kohn T."/>
            <person name="Peeters S.H."/>
            <person name="Heuer A."/>
            <person name="Rast P."/>
            <person name="Oberbeckmann S."/>
            <person name="Bunk B."/>
            <person name="Jeske O."/>
            <person name="Meyerdierks A."/>
            <person name="Storesund J.E."/>
            <person name="Kallscheuer N."/>
            <person name="Luecker S."/>
            <person name="Lage O.M."/>
            <person name="Pohl T."/>
            <person name="Merkel B.J."/>
            <person name="Hornburger P."/>
            <person name="Mueller R.-W."/>
            <person name="Bruemmer F."/>
            <person name="Labrenz M."/>
            <person name="Spormann A.M."/>
            <person name="Op den Camp H."/>
            <person name="Overmann J."/>
            <person name="Amann R."/>
            <person name="Jetten M.S.M."/>
            <person name="Mascher T."/>
            <person name="Medema M.H."/>
            <person name="Devos D.P."/>
            <person name="Kaster A.-K."/>
            <person name="Ovreas L."/>
            <person name="Rohde M."/>
            <person name="Galperin M.Y."/>
            <person name="Jogler C."/>
        </authorList>
    </citation>
    <scope>NUCLEOTIDE SEQUENCE [LARGE SCALE GENOMIC DNA]</scope>
    <source>
        <strain evidence="9 10">Enr13</strain>
    </source>
</reference>
<dbReference type="AlphaFoldDB" id="A0A518HTH3"/>
<evidence type="ECO:0000256" key="2">
    <source>
        <dbReference type="ARBA" id="ARBA00022722"/>
    </source>
</evidence>
<dbReference type="GO" id="GO:0005737">
    <property type="term" value="C:cytoplasm"/>
    <property type="evidence" value="ECO:0007669"/>
    <property type="project" value="UniProtKB-SubCell"/>
</dbReference>
<evidence type="ECO:0000256" key="8">
    <source>
        <dbReference type="SAM" id="MobiDB-lite"/>
    </source>
</evidence>
<sequence length="212" mass="22940">MSNTRANNQPETDSTSPPASPDIEEPEPSGASPRTVPPDQDDRRDSGDGASDDAGVAVEILWDADVAAWQDRLGLGDDRMTDAVRAAAALRGFRRGQIGVRITDDVTIHEINARHLSHDYPTDVISFPYSDDPDRIEGELVASVETAQQNAAEVGWEIANEVLLYVIHGVLHIGGMDDSEADERAMMRRAEREVLSHLGIQTPAVAEADPHG</sequence>
<dbReference type="GO" id="GO:0004521">
    <property type="term" value="F:RNA endonuclease activity"/>
    <property type="evidence" value="ECO:0007669"/>
    <property type="project" value="UniProtKB-UniRule"/>
</dbReference>
<comment type="function">
    <text evidence="7">Single strand-specific metallo-endoribonuclease involved in late-stage 70S ribosome quality control and in maturation of the 3' terminus of the 16S rRNA.</text>
</comment>
<keyword evidence="4 7" id="KW-0255">Endonuclease</keyword>
<dbReference type="GO" id="GO:0006364">
    <property type="term" value="P:rRNA processing"/>
    <property type="evidence" value="ECO:0007669"/>
    <property type="project" value="UniProtKB-UniRule"/>
</dbReference>
<keyword evidence="3 7" id="KW-0479">Metal-binding</keyword>
<keyword evidence="7" id="KW-0690">Ribosome biogenesis</keyword>
<feature type="binding site" evidence="7">
    <location>
        <position position="168"/>
    </location>
    <ligand>
        <name>Zn(2+)</name>
        <dbReference type="ChEBI" id="CHEBI:29105"/>
        <note>catalytic</note>
    </ligand>
</feature>
<feature type="region of interest" description="Disordered" evidence="8">
    <location>
        <begin position="1"/>
        <end position="52"/>
    </location>
</feature>
<keyword evidence="10" id="KW-1185">Reference proteome</keyword>
<organism evidence="9 10">
    <name type="scientific">Stieleria neptunia</name>
    <dbReference type="NCBI Taxonomy" id="2527979"/>
    <lineage>
        <taxon>Bacteria</taxon>
        <taxon>Pseudomonadati</taxon>
        <taxon>Planctomycetota</taxon>
        <taxon>Planctomycetia</taxon>
        <taxon>Pirellulales</taxon>
        <taxon>Pirellulaceae</taxon>
        <taxon>Stieleria</taxon>
    </lineage>
</organism>
<evidence type="ECO:0000256" key="5">
    <source>
        <dbReference type="ARBA" id="ARBA00022801"/>
    </source>
</evidence>
<keyword evidence="6 7" id="KW-0862">Zinc</keyword>
<protein>
    <recommendedName>
        <fullName evidence="7">Endoribonuclease YbeY</fullName>
        <ecNumber evidence="7">3.1.-.-</ecNumber>
    </recommendedName>
</protein>
<gene>
    <name evidence="7 9" type="primary">ybeY</name>
    <name evidence="9" type="ORF">Enr13x_40210</name>
</gene>
<dbReference type="OrthoDB" id="9807740at2"/>
<evidence type="ECO:0000256" key="7">
    <source>
        <dbReference type="HAMAP-Rule" id="MF_00009"/>
    </source>
</evidence>
<dbReference type="KEGG" id="snep:Enr13x_40210"/>
<dbReference type="GO" id="GO:0004222">
    <property type="term" value="F:metalloendopeptidase activity"/>
    <property type="evidence" value="ECO:0007669"/>
    <property type="project" value="InterPro"/>
</dbReference>
<dbReference type="Proteomes" id="UP000319004">
    <property type="component" value="Chromosome"/>
</dbReference>